<organism evidence="2 3">
    <name type="scientific">Dendrobium thyrsiflorum</name>
    <name type="common">Pinecone-like raceme dendrobium</name>
    <name type="synonym">Orchid</name>
    <dbReference type="NCBI Taxonomy" id="117978"/>
    <lineage>
        <taxon>Eukaryota</taxon>
        <taxon>Viridiplantae</taxon>
        <taxon>Streptophyta</taxon>
        <taxon>Embryophyta</taxon>
        <taxon>Tracheophyta</taxon>
        <taxon>Spermatophyta</taxon>
        <taxon>Magnoliopsida</taxon>
        <taxon>Liliopsida</taxon>
        <taxon>Asparagales</taxon>
        <taxon>Orchidaceae</taxon>
        <taxon>Epidendroideae</taxon>
        <taxon>Malaxideae</taxon>
        <taxon>Dendrobiinae</taxon>
        <taxon>Dendrobium</taxon>
    </lineage>
</organism>
<feature type="region of interest" description="Disordered" evidence="1">
    <location>
        <begin position="1"/>
        <end position="39"/>
    </location>
</feature>
<evidence type="ECO:0000313" key="2">
    <source>
        <dbReference type="EMBL" id="KAL0903425.1"/>
    </source>
</evidence>
<sequence length="164" mass="18213">MPFSSESPDSEGPGKSLDNKNLQPQQASDGTLAGDGQKAARGRELSRIWKSTKLDKTFMEKINNNELELADYMEKFQIQCDLEGVSIGTSLVVFLIAALMWNPAKRPSMSKVVQKLTTNFQSLEMHLTPFVPSSDQPGNVNVSTNHEMILEVCISTNHEKILED</sequence>
<gene>
    <name evidence="2" type="ORF">M5K25_027802</name>
</gene>
<dbReference type="EMBL" id="JANQDX010000020">
    <property type="protein sequence ID" value="KAL0903425.1"/>
    <property type="molecule type" value="Genomic_DNA"/>
</dbReference>
<dbReference type="AlphaFoldDB" id="A0ABD0TUS2"/>
<keyword evidence="3" id="KW-1185">Reference proteome</keyword>
<name>A0ABD0TUS2_DENTH</name>
<accession>A0ABD0TUS2</accession>
<feature type="compositionally biased region" description="Polar residues" evidence="1">
    <location>
        <begin position="19"/>
        <end position="29"/>
    </location>
</feature>
<protein>
    <submittedName>
        <fullName evidence="2">Uncharacterized protein</fullName>
    </submittedName>
</protein>
<evidence type="ECO:0000256" key="1">
    <source>
        <dbReference type="SAM" id="MobiDB-lite"/>
    </source>
</evidence>
<proteinExistence type="predicted"/>
<comment type="caution">
    <text evidence="2">The sequence shown here is derived from an EMBL/GenBank/DDBJ whole genome shotgun (WGS) entry which is preliminary data.</text>
</comment>
<reference evidence="2 3" key="1">
    <citation type="journal article" date="2024" name="Plant Biotechnol. J.">
        <title>Dendrobium thyrsiflorum genome and its molecular insights into genes involved in important horticultural traits.</title>
        <authorList>
            <person name="Chen B."/>
            <person name="Wang J.Y."/>
            <person name="Zheng P.J."/>
            <person name="Li K.L."/>
            <person name="Liang Y.M."/>
            <person name="Chen X.F."/>
            <person name="Zhang C."/>
            <person name="Zhao X."/>
            <person name="He X."/>
            <person name="Zhang G.Q."/>
            <person name="Liu Z.J."/>
            <person name="Xu Q."/>
        </authorList>
    </citation>
    <scope>NUCLEOTIDE SEQUENCE [LARGE SCALE GENOMIC DNA]</scope>
    <source>
        <strain evidence="2">GZMU011</strain>
    </source>
</reference>
<evidence type="ECO:0000313" key="3">
    <source>
        <dbReference type="Proteomes" id="UP001552299"/>
    </source>
</evidence>
<dbReference type="Proteomes" id="UP001552299">
    <property type="component" value="Unassembled WGS sequence"/>
</dbReference>